<dbReference type="RefSeq" id="WP_134080540.1">
    <property type="nucleotide sequence ID" value="NZ_SOQX01000001.1"/>
</dbReference>
<keyword evidence="3" id="KW-1185">Reference proteome</keyword>
<reference evidence="2 3" key="1">
    <citation type="submission" date="2019-03" db="EMBL/GenBank/DDBJ databases">
        <title>Genomic Encyclopedia of Type Strains, Phase IV (KMG-IV): sequencing the most valuable type-strain genomes for metagenomic binning, comparative biology and taxonomic classification.</title>
        <authorList>
            <person name="Goeker M."/>
        </authorList>
    </citation>
    <scope>NUCLEOTIDE SEQUENCE [LARGE SCALE GENOMIC DNA]</scope>
    <source>
        <strain evidence="2 3">DSM 16326</strain>
    </source>
</reference>
<evidence type="ECO:0000313" key="2">
    <source>
        <dbReference type="EMBL" id="TDY03977.1"/>
    </source>
</evidence>
<evidence type="ECO:0008006" key="4">
    <source>
        <dbReference type="Google" id="ProtNLM"/>
    </source>
</evidence>
<dbReference type="Gene3D" id="3.30.450.40">
    <property type="match status" value="1"/>
</dbReference>
<keyword evidence="1" id="KW-0175">Coiled coil</keyword>
<sequence length="237" mass="26713">MSNRQQNPLAVDKAFEREVVRYLRDNPDFFERHLDLLADMVLPHQPQGAVSLIERQVSVLRDHKQALKQRLQELTDYARQNEDLSSRLNKLILDLLDADDFDSLLGLIQERLKSDFEADAVVIRLFNSGAPILKAHPDIMDWSEPALGAFEKVIDGRKPVCGPLKPGQLDALFNDYAEVVRSAALIPLVESESSKQCIGLLAIGSQDPQRFRTNMGTLFLSHLSHVLTRILKLHLGS</sequence>
<dbReference type="Pfam" id="PF04340">
    <property type="entry name" value="DUF484"/>
    <property type="match status" value="1"/>
</dbReference>
<dbReference type="OrthoDB" id="8525200at2"/>
<proteinExistence type="predicted"/>
<comment type="caution">
    <text evidence="2">The sequence shown here is derived from an EMBL/GenBank/DDBJ whole genome shotgun (WGS) entry which is preliminary data.</text>
</comment>
<accession>A0A4R8J0Z2</accession>
<dbReference type="Proteomes" id="UP000294914">
    <property type="component" value="Unassembled WGS sequence"/>
</dbReference>
<dbReference type="PANTHER" id="PTHR38765">
    <property type="entry name" value="DUF484 DOMAIN-CONTAINING PROTEIN"/>
    <property type="match status" value="1"/>
</dbReference>
<evidence type="ECO:0000313" key="3">
    <source>
        <dbReference type="Proteomes" id="UP000294914"/>
    </source>
</evidence>
<dbReference type="PANTHER" id="PTHR38765:SF1">
    <property type="entry name" value="DUF484 DOMAIN-CONTAINING PROTEIN"/>
    <property type="match status" value="1"/>
</dbReference>
<organism evidence="2 3">
    <name type="scientific">Thiohalophilus thiocyanatoxydans</name>
    <dbReference type="NCBI Taxonomy" id="381308"/>
    <lineage>
        <taxon>Bacteria</taxon>
        <taxon>Pseudomonadati</taxon>
        <taxon>Pseudomonadota</taxon>
        <taxon>Gammaproteobacteria</taxon>
        <taxon>Thiohalomonadales</taxon>
        <taxon>Thiohalophilaceae</taxon>
        <taxon>Thiohalophilus</taxon>
    </lineage>
</organism>
<feature type="coiled-coil region" evidence="1">
    <location>
        <begin position="64"/>
        <end position="94"/>
    </location>
</feature>
<protein>
    <recommendedName>
        <fullName evidence="4">DUF484 family protein</fullName>
    </recommendedName>
</protein>
<dbReference type="InterPro" id="IPR007435">
    <property type="entry name" value="DUF484"/>
</dbReference>
<name>A0A4R8J0Z2_9GAMM</name>
<dbReference type="InterPro" id="IPR029016">
    <property type="entry name" value="GAF-like_dom_sf"/>
</dbReference>
<dbReference type="AlphaFoldDB" id="A0A4R8J0Z2"/>
<dbReference type="SUPFAM" id="SSF55781">
    <property type="entry name" value="GAF domain-like"/>
    <property type="match status" value="1"/>
</dbReference>
<dbReference type="EMBL" id="SOQX01000001">
    <property type="protein sequence ID" value="TDY03977.1"/>
    <property type="molecule type" value="Genomic_DNA"/>
</dbReference>
<evidence type="ECO:0000256" key="1">
    <source>
        <dbReference type="SAM" id="Coils"/>
    </source>
</evidence>
<gene>
    <name evidence="2" type="ORF">EDC23_0348</name>
</gene>